<accession>A0A7X2D4W5</accession>
<proteinExistence type="predicted"/>
<dbReference type="PANTHER" id="PTHR33387:SF3">
    <property type="entry name" value="DUF985 DOMAIN-CONTAINING PROTEIN"/>
    <property type="match status" value="1"/>
</dbReference>
<sequence>MPSGLLAGLSADDVIARLGLVPHPAEGGHFRETWRGTDTLAGAALPACYRGGDRSVGTAIYYLLTPGTRSALHRLASDEVFHHYIGDAVEQLRLHPDGRSEVVVIGGDLTAGQTPQTVVPRGVWQGARLVAGGAWALMGCTVSPGFDFADYEHGDRAALTARWPDAAEMIAALTDLYRPT</sequence>
<dbReference type="CDD" id="cd06121">
    <property type="entry name" value="cupin_YML079wp"/>
    <property type="match status" value="1"/>
</dbReference>
<gene>
    <name evidence="2" type="ORF">GHC57_17280</name>
</gene>
<evidence type="ECO:0000313" key="2">
    <source>
        <dbReference type="EMBL" id="MQX38271.1"/>
    </source>
</evidence>
<name>A0A7X2D4W5_9PROT</name>
<evidence type="ECO:0000259" key="1">
    <source>
        <dbReference type="Pfam" id="PF06172"/>
    </source>
</evidence>
<dbReference type="OrthoDB" id="9798288at2"/>
<dbReference type="InterPro" id="IPR039935">
    <property type="entry name" value="YML079W-like"/>
</dbReference>
<dbReference type="EMBL" id="WIVE01000084">
    <property type="protein sequence ID" value="MQX38271.1"/>
    <property type="molecule type" value="Genomic_DNA"/>
</dbReference>
<dbReference type="InterPro" id="IPR011051">
    <property type="entry name" value="RmlC_Cupin_sf"/>
</dbReference>
<dbReference type="Proteomes" id="UP000434582">
    <property type="component" value="Unassembled WGS sequence"/>
</dbReference>
<comment type="caution">
    <text evidence="2">The sequence shown here is derived from an EMBL/GenBank/DDBJ whole genome shotgun (WGS) entry which is preliminary data.</text>
</comment>
<reference evidence="2 3" key="1">
    <citation type="submission" date="2019-10" db="EMBL/GenBank/DDBJ databases">
        <title>Draft whole-genome sequence of the purple nonsulfur photosynthetic bacterium Roseospira navarrensis DSM 15114.</title>
        <authorList>
            <person name="Kyndt J.A."/>
            <person name="Meyer T.E."/>
        </authorList>
    </citation>
    <scope>NUCLEOTIDE SEQUENCE [LARGE SCALE GENOMIC DNA]</scope>
    <source>
        <strain evidence="2 3">DSM 15114</strain>
    </source>
</reference>
<keyword evidence="3" id="KW-1185">Reference proteome</keyword>
<feature type="domain" description="DUF985" evidence="1">
    <location>
        <begin position="13"/>
        <end position="152"/>
    </location>
</feature>
<dbReference type="PANTHER" id="PTHR33387">
    <property type="entry name" value="RMLC-LIKE JELLY ROLL FOLD PROTEIN"/>
    <property type="match status" value="1"/>
</dbReference>
<organism evidence="2 3">
    <name type="scientific">Roseospira navarrensis</name>
    <dbReference type="NCBI Taxonomy" id="140058"/>
    <lineage>
        <taxon>Bacteria</taxon>
        <taxon>Pseudomonadati</taxon>
        <taxon>Pseudomonadota</taxon>
        <taxon>Alphaproteobacteria</taxon>
        <taxon>Rhodospirillales</taxon>
        <taxon>Rhodospirillaceae</taxon>
        <taxon>Roseospira</taxon>
    </lineage>
</organism>
<dbReference type="Gene3D" id="2.60.120.10">
    <property type="entry name" value="Jelly Rolls"/>
    <property type="match status" value="1"/>
</dbReference>
<dbReference type="InterPro" id="IPR009327">
    <property type="entry name" value="Cupin_DUF985"/>
</dbReference>
<dbReference type="AlphaFoldDB" id="A0A7X2D4W5"/>
<evidence type="ECO:0000313" key="3">
    <source>
        <dbReference type="Proteomes" id="UP000434582"/>
    </source>
</evidence>
<dbReference type="Pfam" id="PF06172">
    <property type="entry name" value="Cupin_5"/>
    <property type="match status" value="1"/>
</dbReference>
<protein>
    <submittedName>
        <fullName evidence="2">Cupin domain-containing protein</fullName>
    </submittedName>
</protein>
<dbReference type="SUPFAM" id="SSF51182">
    <property type="entry name" value="RmlC-like cupins"/>
    <property type="match status" value="1"/>
</dbReference>
<dbReference type="RefSeq" id="WP_153346569.1">
    <property type="nucleotide sequence ID" value="NZ_WIVE01000084.1"/>
</dbReference>
<dbReference type="InterPro" id="IPR014710">
    <property type="entry name" value="RmlC-like_jellyroll"/>
</dbReference>